<dbReference type="EMBL" id="FNSO01000003">
    <property type="protein sequence ID" value="SEB47853.1"/>
    <property type="molecule type" value="Genomic_DNA"/>
</dbReference>
<sequence>MSVDGPGFHVDVDVLDNAGKGIAQSIHDQETFELRGLCGDAELYGHAGVHNALADYCARWSAGLDTLTEDAGVIGDCLTHAADAYRGIDEAAARQLPADPGTSAIGD</sequence>
<dbReference type="AlphaFoldDB" id="A0A1H4JNL4"/>
<dbReference type="STRING" id="208445.SAMN04489727_2066"/>
<protein>
    <recommendedName>
        <fullName evidence="3">Excreted virulence factor EspC, type VII ESX diderm</fullName>
    </recommendedName>
</protein>
<evidence type="ECO:0000313" key="1">
    <source>
        <dbReference type="EMBL" id="SEB47853.1"/>
    </source>
</evidence>
<gene>
    <name evidence="1" type="ORF">SAMN04489727_2066</name>
</gene>
<evidence type="ECO:0000313" key="2">
    <source>
        <dbReference type="Proteomes" id="UP000199622"/>
    </source>
</evidence>
<name>A0A1H4JNL4_9PSEU</name>
<keyword evidence="2" id="KW-1185">Reference proteome</keyword>
<proteinExistence type="predicted"/>
<dbReference type="RefSeq" id="WP_244170113.1">
    <property type="nucleotide sequence ID" value="NZ_FNSO01000003.1"/>
</dbReference>
<dbReference type="Proteomes" id="UP000199622">
    <property type="component" value="Unassembled WGS sequence"/>
</dbReference>
<organism evidence="1 2">
    <name type="scientific">Amycolatopsis tolypomycina</name>
    <dbReference type="NCBI Taxonomy" id="208445"/>
    <lineage>
        <taxon>Bacteria</taxon>
        <taxon>Bacillati</taxon>
        <taxon>Actinomycetota</taxon>
        <taxon>Actinomycetes</taxon>
        <taxon>Pseudonocardiales</taxon>
        <taxon>Pseudonocardiaceae</taxon>
        <taxon>Amycolatopsis</taxon>
    </lineage>
</organism>
<evidence type="ECO:0008006" key="3">
    <source>
        <dbReference type="Google" id="ProtNLM"/>
    </source>
</evidence>
<reference evidence="2" key="1">
    <citation type="submission" date="2016-10" db="EMBL/GenBank/DDBJ databases">
        <authorList>
            <person name="Varghese N."/>
            <person name="Submissions S."/>
        </authorList>
    </citation>
    <scope>NUCLEOTIDE SEQUENCE [LARGE SCALE GENOMIC DNA]</scope>
    <source>
        <strain evidence="2">DSM 44544</strain>
    </source>
</reference>
<accession>A0A1H4JNL4</accession>